<dbReference type="SUPFAM" id="SSF48452">
    <property type="entry name" value="TPR-like"/>
    <property type="match status" value="1"/>
</dbReference>
<evidence type="ECO:0000313" key="5">
    <source>
        <dbReference type="Proteomes" id="UP000064967"/>
    </source>
</evidence>
<feature type="transmembrane region" description="Helical" evidence="2">
    <location>
        <begin position="309"/>
        <end position="329"/>
    </location>
</feature>
<dbReference type="KEGG" id="llu:AKJ09_03040"/>
<keyword evidence="2" id="KW-0472">Membrane</keyword>
<evidence type="ECO:0000256" key="2">
    <source>
        <dbReference type="SAM" id="Phobius"/>
    </source>
</evidence>
<feature type="transmembrane region" description="Helical" evidence="2">
    <location>
        <begin position="253"/>
        <end position="277"/>
    </location>
</feature>
<organism evidence="4 5">
    <name type="scientific">Labilithrix luteola</name>
    <dbReference type="NCBI Taxonomy" id="1391654"/>
    <lineage>
        <taxon>Bacteria</taxon>
        <taxon>Pseudomonadati</taxon>
        <taxon>Myxococcota</taxon>
        <taxon>Polyangia</taxon>
        <taxon>Polyangiales</taxon>
        <taxon>Labilitrichaceae</taxon>
        <taxon>Labilithrix</taxon>
    </lineage>
</organism>
<feature type="compositionally biased region" description="Low complexity" evidence="1">
    <location>
        <begin position="51"/>
        <end position="66"/>
    </location>
</feature>
<keyword evidence="2" id="KW-0812">Transmembrane</keyword>
<keyword evidence="3" id="KW-0732">Signal</keyword>
<dbReference type="OrthoDB" id="5516671at2"/>
<gene>
    <name evidence="4" type="ORF">AKJ09_03040</name>
</gene>
<feature type="region of interest" description="Disordered" evidence="1">
    <location>
        <begin position="30"/>
        <end position="68"/>
    </location>
</feature>
<name>A0A0K1PSN3_9BACT</name>
<protein>
    <recommendedName>
        <fullName evidence="6">Tetratricopeptide repeat protein</fullName>
    </recommendedName>
</protein>
<sequence length="358" mass="37410">MTERPSLARWLAGATFAAAVFVTVHAEAAPRSSSGKAAPTPAPPPAPSAPALPTSSSSTSPARPMSNEMRAETLFRSGEKKFDSGQYVEACNDFGESLRFGPKLGTLLNLAFCHEVMGRSATAWREFQYAAAWAAQNGQKDRHEFAMNHVQALETKLPRVALQLPTDRAIASVEVDGEPVPESRWYLPLYLDPGEHAVAISVPGKKRGTVSFRVVDSPTEQLVMVPAPADDIPDPPARPVTNENPDPFRTRRVAGYVTLGAGVVGLAVGATFGIMALSKLSDVDAHCAGQACDAAAGDLSRDAHRDGTISTVSFVLGAAAAAVGGYIVLTSGPPKSVAAKLTVRPVAGGAFAGLHASF</sequence>
<dbReference type="Proteomes" id="UP000064967">
    <property type="component" value="Chromosome"/>
</dbReference>
<keyword evidence="5" id="KW-1185">Reference proteome</keyword>
<keyword evidence="2" id="KW-1133">Transmembrane helix</keyword>
<evidence type="ECO:0000256" key="3">
    <source>
        <dbReference type="SAM" id="SignalP"/>
    </source>
</evidence>
<proteinExistence type="predicted"/>
<evidence type="ECO:0000313" key="4">
    <source>
        <dbReference type="EMBL" id="AKU96376.1"/>
    </source>
</evidence>
<feature type="chain" id="PRO_5005465972" description="Tetratricopeptide repeat protein" evidence="3">
    <location>
        <begin position="27"/>
        <end position="358"/>
    </location>
</feature>
<feature type="region of interest" description="Disordered" evidence="1">
    <location>
        <begin position="226"/>
        <end position="246"/>
    </location>
</feature>
<dbReference type="InterPro" id="IPR011990">
    <property type="entry name" value="TPR-like_helical_dom_sf"/>
</dbReference>
<feature type="signal peptide" evidence="3">
    <location>
        <begin position="1"/>
        <end position="26"/>
    </location>
</feature>
<dbReference type="AlphaFoldDB" id="A0A0K1PSN3"/>
<evidence type="ECO:0000256" key="1">
    <source>
        <dbReference type="SAM" id="MobiDB-lite"/>
    </source>
</evidence>
<feature type="compositionally biased region" description="Pro residues" evidence="1">
    <location>
        <begin position="40"/>
        <end position="50"/>
    </location>
</feature>
<dbReference type="RefSeq" id="WP_146647676.1">
    <property type="nucleotide sequence ID" value="NZ_CP012333.1"/>
</dbReference>
<feature type="compositionally biased region" description="Low complexity" evidence="1">
    <location>
        <begin position="30"/>
        <end position="39"/>
    </location>
</feature>
<evidence type="ECO:0008006" key="6">
    <source>
        <dbReference type="Google" id="ProtNLM"/>
    </source>
</evidence>
<reference evidence="4 5" key="1">
    <citation type="submission" date="2015-08" db="EMBL/GenBank/DDBJ databases">
        <authorList>
            <person name="Babu N.S."/>
            <person name="Beckwith C.J."/>
            <person name="Beseler K.G."/>
            <person name="Brison A."/>
            <person name="Carone J.V."/>
            <person name="Caskin T.P."/>
            <person name="Diamond M."/>
            <person name="Durham M.E."/>
            <person name="Foxe J.M."/>
            <person name="Go M."/>
            <person name="Henderson B.A."/>
            <person name="Jones I.B."/>
            <person name="McGettigan J.A."/>
            <person name="Micheletti S.J."/>
            <person name="Nasrallah M.E."/>
            <person name="Ortiz D."/>
            <person name="Piller C.R."/>
            <person name="Privatt S.R."/>
            <person name="Schneider S.L."/>
            <person name="Sharp S."/>
            <person name="Smith T.C."/>
            <person name="Stanton J.D."/>
            <person name="Ullery H.E."/>
            <person name="Wilson R.J."/>
            <person name="Serrano M.G."/>
            <person name="Buck G."/>
            <person name="Lee V."/>
            <person name="Wang Y."/>
            <person name="Carvalho R."/>
            <person name="Voegtly L."/>
            <person name="Shi R."/>
            <person name="Duckworth R."/>
            <person name="Johnson A."/>
            <person name="Loviza R."/>
            <person name="Walstead R."/>
            <person name="Shah Z."/>
            <person name="Kiflezghi M."/>
            <person name="Wade K."/>
            <person name="Ball S.L."/>
            <person name="Bradley K.W."/>
            <person name="Asai D.J."/>
            <person name="Bowman C.A."/>
            <person name="Russell D.A."/>
            <person name="Pope W.H."/>
            <person name="Jacobs-Sera D."/>
            <person name="Hendrix R.W."/>
            <person name="Hatfull G.F."/>
        </authorList>
    </citation>
    <scope>NUCLEOTIDE SEQUENCE [LARGE SCALE GENOMIC DNA]</scope>
    <source>
        <strain evidence="4 5">DSM 27648</strain>
    </source>
</reference>
<dbReference type="EMBL" id="CP012333">
    <property type="protein sequence ID" value="AKU96376.1"/>
    <property type="molecule type" value="Genomic_DNA"/>
</dbReference>
<dbReference type="STRING" id="1391654.AKJ09_03040"/>
<accession>A0A0K1PSN3</accession>